<feature type="domain" description="C2H2-type" evidence="1">
    <location>
        <begin position="6"/>
        <end position="26"/>
    </location>
</feature>
<dbReference type="PANTHER" id="PTHR46326">
    <property type="entry name" value="ZINC FINGER PROTEIN ZAT1-RELATED"/>
    <property type="match status" value="1"/>
</dbReference>
<reference evidence="2" key="1">
    <citation type="journal article" date="2017" name="Nature">
        <title>The genome of Chenopodium quinoa.</title>
        <authorList>
            <person name="Jarvis D.E."/>
            <person name="Ho Y.S."/>
            <person name="Lightfoot D.J."/>
            <person name="Schmoeckel S.M."/>
            <person name="Li B."/>
            <person name="Borm T.J.A."/>
            <person name="Ohyanagi H."/>
            <person name="Mineta K."/>
            <person name="Michell C.T."/>
            <person name="Saber N."/>
            <person name="Kharbatia N.M."/>
            <person name="Rupper R.R."/>
            <person name="Sharp A.R."/>
            <person name="Dally N."/>
            <person name="Boughton B.A."/>
            <person name="Woo Y.H."/>
            <person name="Gao G."/>
            <person name="Schijlen E.G.W.M."/>
            <person name="Guo X."/>
            <person name="Momin A.A."/>
            <person name="Negrao S."/>
            <person name="Al-Babili S."/>
            <person name="Gehring C."/>
            <person name="Roessner U."/>
            <person name="Jung C."/>
            <person name="Murphy K."/>
            <person name="Arold S.T."/>
            <person name="Gojobori T."/>
            <person name="van der Linden C.G."/>
            <person name="van Loo E.N."/>
            <person name="Jellen E.N."/>
            <person name="Maughan P.J."/>
            <person name="Tester M."/>
        </authorList>
    </citation>
    <scope>NUCLEOTIDE SEQUENCE [LARGE SCALE GENOMIC DNA]</scope>
    <source>
        <strain evidence="2">cv. PI 614886</strain>
    </source>
</reference>
<evidence type="ECO:0000313" key="3">
    <source>
        <dbReference type="Proteomes" id="UP000596660"/>
    </source>
</evidence>
<accession>A0A803MLQ4</accession>
<keyword evidence="3" id="KW-1185">Reference proteome</keyword>
<sequence>MVKRRCKFCLRKLVNGNALGGHMRSHTLNQSVSHFLSSSHSRHKSATHDKGEFLVAEPTGSSSLVSLQRRGSEAESFRKNIHPFRKQRSKRIRRIPISPAPIDYHYLGRQQRQHYAWGCGKSSSVNVKPDLPIRSIAKITSEEDLALALGGHKKSHVRLE</sequence>
<reference evidence="2" key="2">
    <citation type="submission" date="2021-03" db="UniProtKB">
        <authorList>
            <consortium name="EnsemblPlants"/>
        </authorList>
    </citation>
    <scope>IDENTIFICATION</scope>
</reference>
<evidence type="ECO:0000313" key="2">
    <source>
        <dbReference type="EnsemblPlants" id="AUR62031866-RA:cds"/>
    </source>
</evidence>
<dbReference type="InterPro" id="IPR044303">
    <property type="entry name" value="ZAT1/4/9"/>
</dbReference>
<protein>
    <recommendedName>
        <fullName evidence="1">C2H2-type domain-containing protein</fullName>
    </recommendedName>
</protein>
<dbReference type="EnsemblPlants" id="AUR62031866-RA">
    <property type="protein sequence ID" value="AUR62031866-RA:cds"/>
    <property type="gene ID" value="AUR62031866"/>
</dbReference>
<organism evidence="2 3">
    <name type="scientific">Chenopodium quinoa</name>
    <name type="common">Quinoa</name>
    <dbReference type="NCBI Taxonomy" id="63459"/>
    <lineage>
        <taxon>Eukaryota</taxon>
        <taxon>Viridiplantae</taxon>
        <taxon>Streptophyta</taxon>
        <taxon>Embryophyta</taxon>
        <taxon>Tracheophyta</taxon>
        <taxon>Spermatophyta</taxon>
        <taxon>Magnoliopsida</taxon>
        <taxon>eudicotyledons</taxon>
        <taxon>Gunneridae</taxon>
        <taxon>Pentapetalae</taxon>
        <taxon>Caryophyllales</taxon>
        <taxon>Chenopodiaceae</taxon>
        <taxon>Chenopodioideae</taxon>
        <taxon>Atripliceae</taxon>
        <taxon>Chenopodium</taxon>
    </lineage>
</organism>
<dbReference type="AlphaFoldDB" id="A0A803MLQ4"/>
<proteinExistence type="predicted"/>
<dbReference type="PANTHER" id="PTHR46326:SF2">
    <property type="entry name" value="ZINC FINGER PROTEIN ZAT1-RELATED"/>
    <property type="match status" value="1"/>
</dbReference>
<name>A0A803MLQ4_CHEQI</name>
<dbReference type="Gramene" id="AUR62031866-RA">
    <property type="protein sequence ID" value="AUR62031866-RA:cds"/>
    <property type="gene ID" value="AUR62031866"/>
</dbReference>
<evidence type="ECO:0000259" key="1">
    <source>
        <dbReference type="PROSITE" id="PS00028"/>
    </source>
</evidence>
<dbReference type="InterPro" id="IPR013087">
    <property type="entry name" value="Znf_C2H2_type"/>
</dbReference>
<dbReference type="PROSITE" id="PS00028">
    <property type="entry name" value="ZINC_FINGER_C2H2_1"/>
    <property type="match status" value="1"/>
</dbReference>
<dbReference type="GO" id="GO:0006355">
    <property type="term" value="P:regulation of DNA-templated transcription"/>
    <property type="evidence" value="ECO:0007669"/>
    <property type="project" value="InterPro"/>
</dbReference>
<dbReference type="Proteomes" id="UP000596660">
    <property type="component" value="Unplaced"/>
</dbReference>